<dbReference type="Proteomes" id="UP001066276">
    <property type="component" value="Chromosome 6"/>
</dbReference>
<name>A0AAV7QKR3_PLEWA</name>
<gene>
    <name evidence="1" type="ORF">NDU88_006299</name>
</gene>
<accession>A0AAV7QKR3</accession>
<keyword evidence="2" id="KW-1185">Reference proteome</keyword>
<evidence type="ECO:0000313" key="1">
    <source>
        <dbReference type="EMBL" id="KAJ1139937.1"/>
    </source>
</evidence>
<evidence type="ECO:0008006" key="3">
    <source>
        <dbReference type="Google" id="ProtNLM"/>
    </source>
</evidence>
<evidence type="ECO:0000313" key="2">
    <source>
        <dbReference type="Proteomes" id="UP001066276"/>
    </source>
</evidence>
<dbReference type="AlphaFoldDB" id="A0AAV7QKR3"/>
<comment type="caution">
    <text evidence="1">The sequence shown here is derived from an EMBL/GenBank/DDBJ whole genome shotgun (WGS) entry which is preliminary data.</text>
</comment>
<protein>
    <recommendedName>
        <fullName evidence="3">Reverse transcriptase zinc-binding domain-containing protein</fullName>
    </recommendedName>
</protein>
<sequence length="191" mass="22305">MNMPIWDSPGSLEWTKDALAIPLKEAGFLQWKHLCNNGELRDFDKLNIEVGGGLSKFKYLQMKSWAGNVTEEVGSINGVVDQMQLDTSMKKEVAKWYWLMLDIVDREFNPPEEIWRECLPELQLKDLWQVSTKLLYNTVKPAALRRNHLFSIHRAFWTPKKLSRLRQDNMVRCKKCGSASTDDLHMFIDYP</sequence>
<reference evidence="1" key="1">
    <citation type="journal article" date="2022" name="bioRxiv">
        <title>Sequencing and chromosome-scale assembly of the giantPleurodeles waltlgenome.</title>
        <authorList>
            <person name="Brown T."/>
            <person name="Elewa A."/>
            <person name="Iarovenko S."/>
            <person name="Subramanian E."/>
            <person name="Araus A.J."/>
            <person name="Petzold A."/>
            <person name="Susuki M."/>
            <person name="Suzuki K.-i.T."/>
            <person name="Hayashi T."/>
            <person name="Toyoda A."/>
            <person name="Oliveira C."/>
            <person name="Osipova E."/>
            <person name="Leigh N.D."/>
            <person name="Simon A."/>
            <person name="Yun M.H."/>
        </authorList>
    </citation>
    <scope>NUCLEOTIDE SEQUENCE</scope>
    <source>
        <strain evidence="1">20211129_DDA</strain>
        <tissue evidence="1">Liver</tissue>
    </source>
</reference>
<proteinExistence type="predicted"/>
<organism evidence="1 2">
    <name type="scientific">Pleurodeles waltl</name>
    <name type="common">Iberian ribbed newt</name>
    <dbReference type="NCBI Taxonomy" id="8319"/>
    <lineage>
        <taxon>Eukaryota</taxon>
        <taxon>Metazoa</taxon>
        <taxon>Chordata</taxon>
        <taxon>Craniata</taxon>
        <taxon>Vertebrata</taxon>
        <taxon>Euteleostomi</taxon>
        <taxon>Amphibia</taxon>
        <taxon>Batrachia</taxon>
        <taxon>Caudata</taxon>
        <taxon>Salamandroidea</taxon>
        <taxon>Salamandridae</taxon>
        <taxon>Pleurodelinae</taxon>
        <taxon>Pleurodeles</taxon>
    </lineage>
</organism>
<dbReference type="EMBL" id="JANPWB010000010">
    <property type="protein sequence ID" value="KAJ1139937.1"/>
    <property type="molecule type" value="Genomic_DNA"/>
</dbReference>